<accession>A0ABT5DTI3</accession>
<dbReference type="Proteomes" id="UP001221686">
    <property type="component" value="Unassembled WGS sequence"/>
</dbReference>
<comment type="caution">
    <text evidence="3">The sequence shown here is derived from an EMBL/GenBank/DDBJ whole genome shotgun (WGS) entry which is preliminary data.</text>
</comment>
<dbReference type="RefSeq" id="WP_272085438.1">
    <property type="nucleotide sequence ID" value="NZ_JAQNDL010000001.1"/>
</dbReference>
<evidence type="ECO:0000256" key="1">
    <source>
        <dbReference type="SAM" id="MobiDB-lite"/>
    </source>
</evidence>
<keyword evidence="3" id="KW-0132">Cell division</keyword>
<reference evidence="3 4" key="1">
    <citation type="submission" date="2022-11" db="EMBL/GenBank/DDBJ databases">
        <title>Minimal conservation of predation-associated metabolite biosynthetic gene clusters underscores biosynthetic potential of Myxococcota including descriptions for ten novel species: Archangium lansinium sp. nov., Myxococcus landrumus sp. nov., Nannocystis bai.</title>
        <authorList>
            <person name="Ahearne A."/>
            <person name="Stevens C."/>
            <person name="Dowd S."/>
        </authorList>
    </citation>
    <scope>NUCLEOTIDE SEQUENCE [LARGE SCALE GENOMIC DNA]</scope>
    <source>
        <strain evidence="3 4">BB15-2</strain>
    </source>
</reference>
<keyword evidence="2" id="KW-0812">Transmembrane</keyword>
<dbReference type="EMBL" id="JAQNDL010000001">
    <property type="protein sequence ID" value="MDC0716950.1"/>
    <property type="molecule type" value="Genomic_DNA"/>
</dbReference>
<feature type="region of interest" description="Disordered" evidence="1">
    <location>
        <begin position="1"/>
        <end position="45"/>
    </location>
</feature>
<protein>
    <submittedName>
        <fullName evidence="3">Cell division protein FtsL</fullName>
    </submittedName>
</protein>
<keyword evidence="4" id="KW-1185">Reference proteome</keyword>
<evidence type="ECO:0000256" key="2">
    <source>
        <dbReference type="SAM" id="Phobius"/>
    </source>
</evidence>
<keyword evidence="3" id="KW-0131">Cell cycle</keyword>
<organism evidence="3 4">
    <name type="scientific">Nannocystis bainbridge</name>
    <dbReference type="NCBI Taxonomy" id="2995303"/>
    <lineage>
        <taxon>Bacteria</taxon>
        <taxon>Pseudomonadati</taxon>
        <taxon>Myxococcota</taxon>
        <taxon>Polyangia</taxon>
        <taxon>Nannocystales</taxon>
        <taxon>Nannocystaceae</taxon>
        <taxon>Nannocystis</taxon>
    </lineage>
</organism>
<evidence type="ECO:0000313" key="3">
    <source>
        <dbReference type="EMBL" id="MDC0716950.1"/>
    </source>
</evidence>
<sequence>MTPPPTTAPARGRNGRRGATPANFEHGFQRADDGLPPPPPRRPTGLPLVLMLALGLMTAAGVVQVRTRARVLELGADIAELTAEHGRLLDEKRRLEAERAYLRHPDYIEDVAAGRMQMVPATPDRLQAIRLRDESNQTGPKGHGG</sequence>
<name>A0ABT5DTI3_9BACT</name>
<feature type="compositionally biased region" description="Low complexity" evidence="1">
    <location>
        <begin position="8"/>
        <end position="23"/>
    </location>
</feature>
<keyword evidence="2" id="KW-0472">Membrane</keyword>
<evidence type="ECO:0000313" key="4">
    <source>
        <dbReference type="Proteomes" id="UP001221686"/>
    </source>
</evidence>
<keyword evidence="2" id="KW-1133">Transmembrane helix</keyword>
<dbReference type="GO" id="GO:0051301">
    <property type="term" value="P:cell division"/>
    <property type="evidence" value="ECO:0007669"/>
    <property type="project" value="UniProtKB-KW"/>
</dbReference>
<proteinExistence type="predicted"/>
<gene>
    <name evidence="3" type="ORF">POL25_08610</name>
</gene>
<feature type="transmembrane region" description="Helical" evidence="2">
    <location>
        <begin position="45"/>
        <end position="63"/>
    </location>
</feature>